<dbReference type="GO" id="GO:0022625">
    <property type="term" value="C:cytosolic large ribosomal subunit"/>
    <property type="evidence" value="ECO:0007669"/>
    <property type="project" value="TreeGrafter"/>
</dbReference>
<comment type="subunit">
    <text evidence="6 8">Part of the 50S ribosomal subunit.</text>
</comment>
<keyword evidence="3 6" id="KW-0689">Ribosomal protein</keyword>
<dbReference type="Proteomes" id="UP000176967">
    <property type="component" value="Unassembled WGS sequence"/>
</dbReference>
<dbReference type="AlphaFoldDB" id="A0A1F4VQX1"/>
<dbReference type="PRINTS" id="PR00060">
    <property type="entry name" value="RIBOSOMALL16"/>
</dbReference>
<dbReference type="FunFam" id="3.90.1170.10:FF:000001">
    <property type="entry name" value="50S ribosomal protein L16"/>
    <property type="match status" value="1"/>
</dbReference>
<comment type="caution">
    <text evidence="9">The sequence shown here is derived from an EMBL/GenBank/DDBJ whole genome shotgun (WGS) entry which is preliminary data.</text>
</comment>
<sequence>MLLPKKTKFRKQFRGTNKGQAWRGGSLSFGEYGLQAMERGEISSRQIEAARKIIRGYTERGGKLWIRIFPDKPVSRKPAETRMGGGKSAVDHYSAVIKPGRIIFEISGVPAESSQEALRLAADKMPLETKIVKR</sequence>
<dbReference type="STRING" id="1802628.A2890_00220"/>
<dbReference type="InterPro" id="IPR047873">
    <property type="entry name" value="Ribosomal_uL16"/>
</dbReference>
<dbReference type="GO" id="GO:0006412">
    <property type="term" value="P:translation"/>
    <property type="evidence" value="ECO:0007669"/>
    <property type="project" value="UniProtKB-UniRule"/>
</dbReference>
<evidence type="ECO:0000313" key="10">
    <source>
        <dbReference type="Proteomes" id="UP000176967"/>
    </source>
</evidence>
<dbReference type="HAMAP" id="MF_01342">
    <property type="entry name" value="Ribosomal_uL16"/>
    <property type="match status" value="1"/>
</dbReference>
<keyword evidence="6 8" id="KW-0699">rRNA-binding</keyword>
<dbReference type="InterPro" id="IPR016180">
    <property type="entry name" value="Ribosomal_uL16_dom"/>
</dbReference>
<evidence type="ECO:0000256" key="3">
    <source>
        <dbReference type="ARBA" id="ARBA00022980"/>
    </source>
</evidence>
<keyword evidence="6 8" id="KW-0694">RNA-binding</keyword>
<name>A0A1F4VQX1_UNCKA</name>
<evidence type="ECO:0000256" key="1">
    <source>
        <dbReference type="ARBA" id="ARBA00008931"/>
    </source>
</evidence>
<comment type="function">
    <text evidence="6 8">Binds 23S rRNA and is also seen to make contacts with the A and possibly P site tRNAs.</text>
</comment>
<dbReference type="GO" id="GO:0019843">
    <property type="term" value="F:rRNA binding"/>
    <property type="evidence" value="ECO:0007669"/>
    <property type="project" value="UniProtKB-UniRule"/>
</dbReference>
<evidence type="ECO:0000256" key="8">
    <source>
        <dbReference type="RuleBase" id="RU004414"/>
    </source>
</evidence>
<dbReference type="NCBIfam" id="TIGR01164">
    <property type="entry name" value="rplP_bact"/>
    <property type="match status" value="1"/>
</dbReference>
<reference evidence="9 10" key="1">
    <citation type="journal article" date="2016" name="Nat. Commun.">
        <title>Thousands of microbial genomes shed light on interconnected biogeochemical processes in an aquifer system.</title>
        <authorList>
            <person name="Anantharaman K."/>
            <person name="Brown C.T."/>
            <person name="Hug L.A."/>
            <person name="Sharon I."/>
            <person name="Castelle C.J."/>
            <person name="Probst A.J."/>
            <person name="Thomas B.C."/>
            <person name="Singh A."/>
            <person name="Wilkins M.J."/>
            <person name="Karaoz U."/>
            <person name="Brodie E.L."/>
            <person name="Williams K.H."/>
            <person name="Hubbard S.S."/>
            <person name="Banfield J.F."/>
        </authorList>
    </citation>
    <scope>NUCLEOTIDE SEQUENCE [LARGE SCALE GENOMIC DNA]</scope>
</reference>
<accession>A0A1F4VQX1</accession>
<evidence type="ECO:0000256" key="2">
    <source>
        <dbReference type="ARBA" id="ARBA00022555"/>
    </source>
</evidence>
<evidence type="ECO:0000256" key="5">
    <source>
        <dbReference type="ARBA" id="ARBA00035198"/>
    </source>
</evidence>
<dbReference type="SUPFAM" id="SSF54686">
    <property type="entry name" value="Ribosomal protein L16p/L10e"/>
    <property type="match status" value="1"/>
</dbReference>
<comment type="similarity">
    <text evidence="1 6 7">Belongs to the universal ribosomal protein uL16 family.</text>
</comment>
<keyword evidence="4 6" id="KW-0687">Ribonucleoprotein</keyword>
<proteinExistence type="inferred from homology"/>
<dbReference type="PANTHER" id="PTHR12220:SF13">
    <property type="entry name" value="LARGE RIBOSOMAL SUBUNIT PROTEIN UL16M"/>
    <property type="match status" value="1"/>
</dbReference>
<evidence type="ECO:0000256" key="6">
    <source>
        <dbReference type="HAMAP-Rule" id="MF_01342"/>
    </source>
</evidence>
<protein>
    <recommendedName>
        <fullName evidence="5 6">Large ribosomal subunit protein uL16</fullName>
    </recommendedName>
</protein>
<dbReference type="PANTHER" id="PTHR12220">
    <property type="entry name" value="50S/60S RIBOSOMAL PROTEIN L16"/>
    <property type="match status" value="1"/>
</dbReference>
<dbReference type="Pfam" id="PF00252">
    <property type="entry name" value="Ribosomal_L16"/>
    <property type="match status" value="1"/>
</dbReference>
<gene>
    <name evidence="6" type="primary">rplP</name>
    <name evidence="9" type="ORF">A2890_00220</name>
</gene>
<organism evidence="9 10">
    <name type="scientific">candidate division WWE3 bacterium RIFCSPLOWO2_01_FULL_53_14</name>
    <dbReference type="NCBI Taxonomy" id="1802628"/>
    <lineage>
        <taxon>Bacteria</taxon>
        <taxon>Katanobacteria</taxon>
    </lineage>
</organism>
<dbReference type="EMBL" id="MEVL01000038">
    <property type="protein sequence ID" value="OGC59606.1"/>
    <property type="molecule type" value="Genomic_DNA"/>
</dbReference>
<dbReference type="Gene3D" id="3.90.1170.10">
    <property type="entry name" value="Ribosomal protein L10e/L16"/>
    <property type="match status" value="1"/>
</dbReference>
<evidence type="ECO:0000256" key="4">
    <source>
        <dbReference type="ARBA" id="ARBA00023274"/>
    </source>
</evidence>
<evidence type="ECO:0000256" key="7">
    <source>
        <dbReference type="RuleBase" id="RU004413"/>
    </source>
</evidence>
<dbReference type="GO" id="GO:0003735">
    <property type="term" value="F:structural constituent of ribosome"/>
    <property type="evidence" value="ECO:0007669"/>
    <property type="project" value="InterPro"/>
</dbReference>
<dbReference type="GO" id="GO:0000049">
    <property type="term" value="F:tRNA binding"/>
    <property type="evidence" value="ECO:0007669"/>
    <property type="project" value="UniProtKB-KW"/>
</dbReference>
<dbReference type="CDD" id="cd01433">
    <property type="entry name" value="Ribosomal_L16_L10e"/>
    <property type="match status" value="1"/>
</dbReference>
<evidence type="ECO:0000313" key="9">
    <source>
        <dbReference type="EMBL" id="OGC59606.1"/>
    </source>
</evidence>
<keyword evidence="2 6" id="KW-0820">tRNA-binding</keyword>
<dbReference type="InterPro" id="IPR036920">
    <property type="entry name" value="Ribosomal_uL16_sf"/>
</dbReference>
<dbReference type="InterPro" id="IPR000114">
    <property type="entry name" value="Ribosomal_uL16_bact-type"/>
</dbReference>